<dbReference type="Gene3D" id="2.130.10.10">
    <property type="entry name" value="YVTN repeat-like/Quinoprotein amine dehydrogenase"/>
    <property type="match status" value="1"/>
</dbReference>
<keyword evidence="3" id="KW-1185">Reference proteome</keyword>
<evidence type="ECO:0000313" key="2">
    <source>
        <dbReference type="EMBL" id="QNN49920.1"/>
    </source>
</evidence>
<dbReference type="EMBL" id="CP060712">
    <property type="protein sequence ID" value="QNN49920.1"/>
    <property type="molecule type" value="Genomic_DNA"/>
</dbReference>
<dbReference type="Proteomes" id="UP000515976">
    <property type="component" value="Chromosome"/>
</dbReference>
<organism evidence="2 3">
    <name type="scientific">Phycicoccus endophyticus</name>
    <dbReference type="NCBI Taxonomy" id="1690220"/>
    <lineage>
        <taxon>Bacteria</taxon>
        <taxon>Bacillati</taxon>
        <taxon>Actinomycetota</taxon>
        <taxon>Actinomycetes</taxon>
        <taxon>Micrococcales</taxon>
        <taxon>Intrasporangiaceae</taxon>
        <taxon>Phycicoccus</taxon>
    </lineage>
</organism>
<evidence type="ECO:0000256" key="1">
    <source>
        <dbReference type="SAM" id="MobiDB-lite"/>
    </source>
</evidence>
<reference evidence="2 3" key="1">
    <citation type="submission" date="2020-08" db="EMBL/GenBank/DDBJ databases">
        <title>Genome sequence of Phycicoccus endophyticus JCM 31784T.</title>
        <authorList>
            <person name="Hyun D.-W."/>
            <person name="Bae J.-W."/>
        </authorList>
    </citation>
    <scope>NUCLEOTIDE SEQUENCE [LARGE SCALE GENOMIC DNA]</scope>
    <source>
        <strain evidence="2 3">JCM 31784</strain>
    </source>
</reference>
<proteinExistence type="predicted"/>
<feature type="region of interest" description="Disordered" evidence="1">
    <location>
        <begin position="38"/>
        <end position="85"/>
    </location>
</feature>
<name>A0A7G9R2U5_9MICO</name>
<feature type="compositionally biased region" description="Low complexity" evidence="1">
    <location>
        <begin position="39"/>
        <end position="75"/>
    </location>
</feature>
<protein>
    <recommendedName>
        <fullName evidence="4">Exo-alpha-sialidase</fullName>
    </recommendedName>
</protein>
<sequence>MKPSGRARRALATAGLAAFVVLDLVLVVLAVRSTALSVPSGAASSPAPTSAAPATTPASPGPSTSEPTQAPAETAEPARRTVAAAGSESVWALDVGRCGQPGRVHVSTDGGASWASHDAPGAVTRVRPTGGAAAFAVGGDEECRFLLWNTADGGASWSDAGSAAAAWGRDPQNPGLLHRPGGDPVTPCDGADVVDLSGLRGGVGAVACGDGTLRSTLDNGDTWAVTLRLDGLAALSLTGPDEGVLAAVGGDCPGVRLVQLSTGTAREARCLEDARPAAGRMSVSVADDTVWVLAGDELLRGDSAEVAQATFEPVGGWPGR</sequence>
<dbReference type="KEGG" id="pei:H9L10_02200"/>
<evidence type="ECO:0008006" key="4">
    <source>
        <dbReference type="Google" id="ProtNLM"/>
    </source>
</evidence>
<evidence type="ECO:0000313" key="3">
    <source>
        <dbReference type="Proteomes" id="UP000515976"/>
    </source>
</evidence>
<dbReference type="SUPFAM" id="SSF110296">
    <property type="entry name" value="Oligoxyloglucan reducing end-specific cellobiohydrolase"/>
    <property type="match status" value="1"/>
</dbReference>
<dbReference type="RefSeq" id="WP_166103696.1">
    <property type="nucleotide sequence ID" value="NZ_BMMY01000002.1"/>
</dbReference>
<accession>A0A7G9R2U5</accession>
<gene>
    <name evidence="2" type="ORF">H9L10_02200</name>
</gene>
<dbReference type="AlphaFoldDB" id="A0A7G9R2U5"/>
<dbReference type="InterPro" id="IPR015943">
    <property type="entry name" value="WD40/YVTN_repeat-like_dom_sf"/>
</dbReference>